<keyword evidence="5 10" id="KW-0808">Transferase</keyword>
<dbReference type="Pfam" id="PF07719">
    <property type="entry name" value="TPR_2"/>
    <property type="match status" value="1"/>
</dbReference>
<organism evidence="10 11">
    <name type="scientific">Rivihabitans pingtungensis</name>
    <dbReference type="NCBI Taxonomy" id="1054498"/>
    <lineage>
        <taxon>Bacteria</taxon>
        <taxon>Pseudomonadati</taxon>
        <taxon>Pseudomonadota</taxon>
        <taxon>Betaproteobacteria</taxon>
        <taxon>Neisseriales</taxon>
        <taxon>Aquaspirillaceae</taxon>
        <taxon>Rivihabitans</taxon>
    </lineage>
</organism>
<dbReference type="InterPro" id="IPR019734">
    <property type="entry name" value="TPR_rpt"/>
</dbReference>
<evidence type="ECO:0000256" key="1">
    <source>
        <dbReference type="ARBA" id="ARBA00004922"/>
    </source>
</evidence>
<evidence type="ECO:0000256" key="5">
    <source>
        <dbReference type="ARBA" id="ARBA00022679"/>
    </source>
</evidence>
<comment type="pathway">
    <text evidence="1">Protein modification; protein glycosylation.</text>
</comment>
<keyword evidence="6" id="KW-0677">Repeat</keyword>
<dbReference type="InterPro" id="IPR051939">
    <property type="entry name" value="Glycosyltr_41/O-GlcNAc_trsf"/>
</dbReference>
<dbReference type="SUPFAM" id="SSF48452">
    <property type="entry name" value="TPR-like"/>
    <property type="match status" value="1"/>
</dbReference>
<dbReference type="PANTHER" id="PTHR44835:SF1">
    <property type="entry name" value="PROTEIN O-GLCNAC TRANSFERASE"/>
    <property type="match status" value="1"/>
</dbReference>
<dbReference type="SMART" id="SM00028">
    <property type="entry name" value="TPR"/>
    <property type="match status" value="6"/>
</dbReference>
<evidence type="ECO:0000256" key="8">
    <source>
        <dbReference type="PROSITE-ProRule" id="PRU00339"/>
    </source>
</evidence>
<dbReference type="Proteomes" id="UP000247555">
    <property type="component" value="Unassembled WGS sequence"/>
</dbReference>
<evidence type="ECO:0000256" key="6">
    <source>
        <dbReference type="ARBA" id="ARBA00022737"/>
    </source>
</evidence>
<reference evidence="10 11" key="1">
    <citation type="submission" date="2018-05" db="EMBL/GenBank/DDBJ databases">
        <title>Genomic Encyclopedia of Type Strains, Phase IV (KMG-IV): sequencing the most valuable type-strain genomes for metagenomic binning, comparative biology and taxonomic classification.</title>
        <authorList>
            <person name="Goeker M."/>
        </authorList>
    </citation>
    <scope>NUCLEOTIDE SEQUENCE [LARGE SCALE GENOMIC DNA]</scope>
    <source>
        <strain evidence="10 11">DSM 29661</strain>
    </source>
</reference>
<dbReference type="GO" id="GO:0097363">
    <property type="term" value="F:protein O-acetylglucosaminyltransferase activity"/>
    <property type="evidence" value="ECO:0007669"/>
    <property type="project" value="UniProtKB-EC"/>
</dbReference>
<name>A0A318KV84_9NEIS</name>
<dbReference type="Pfam" id="PF13844">
    <property type="entry name" value="Glyco_transf_41"/>
    <property type="match status" value="2"/>
</dbReference>
<keyword evidence="7 8" id="KW-0802">TPR repeat</keyword>
<feature type="repeat" description="TPR" evidence="8">
    <location>
        <begin position="246"/>
        <end position="279"/>
    </location>
</feature>
<evidence type="ECO:0000256" key="4">
    <source>
        <dbReference type="ARBA" id="ARBA00022676"/>
    </source>
</evidence>
<dbReference type="InterPro" id="IPR011990">
    <property type="entry name" value="TPR-like_helical_dom_sf"/>
</dbReference>
<feature type="domain" description="O-GlcNAc transferase C-terminal" evidence="9">
    <location>
        <begin position="571"/>
        <end position="749"/>
    </location>
</feature>
<evidence type="ECO:0000313" key="11">
    <source>
        <dbReference type="Proteomes" id="UP000247555"/>
    </source>
</evidence>
<accession>A0A318KV84</accession>
<feature type="domain" description="O-GlcNAc transferase C-terminal" evidence="9">
    <location>
        <begin position="390"/>
        <end position="546"/>
    </location>
</feature>
<comment type="similarity">
    <text evidence="2">Belongs to the glycosyltransferase 41 family. O-GlcNAc transferase subfamily.</text>
</comment>
<keyword evidence="4" id="KW-0328">Glycosyltransferase</keyword>
<dbReference type="Gene3D" id="3.40.50.2000">
    <property type="entry name" value="Glycogen Phosphorylase B"/>
    <property type="match status" value="1"/>
</dbReference>
<proteinExistence type="inferred from homology"/>
<evidence type="ECO:0000256" key="2">
    <source>
        <dbReference type="ARBA" id="ARBA00005386"/>
    </source>
</evidence>
<evidence type="ECO:0000256" key="3">
    <source>
        <dbReference type="ARBA" id="ARBA00011970"/>
    </source>
</evidence>
<dbReference type="InterPro" id="IPR029489">
    <property type="entry name" value="OGT/SEC/SPY_C"/>
</dbReference>
<feature type="repeat" description="TPR" evidence="8">
    <location>
        <begin position="178"/>
        <end position="211"/>
    </location>
</feature>
<dbReference type="PANTHER" id="PTHR44835">
    <property type="entry name" value="UDP-N-ACETYLGLUCOSAMINE--PEPTIDE N-ACETYLGLUCOSAMINYLTRANSFERASE SPINDLY-RELATED"/>
    <property type="match status" value="1"/>
</dbReference>
<evidence type="ECO:0000256" key="7">
    <source>
        <dbReference type="ARBA" id="ARBA00022803"/>
    </source>
</evidence>
<dbReference type="Gene3D" id="3.40.50.11380">
    <property type="match status" value="1"/>
</dbReference>
<keyword evidence="11" id="KW-1185">Reference proteome</keyword>
<sequence>MATLFAAPIPLMTDTVLPASPDTLYRQALGLLRAGNWPAALHCCQQAIEQLRQDDPPDAPRLAACLAQAGRAHWHHLALADSRECWAESLNWQDSTVVRGWLDEAERLLARQQAGETPPPAPEMDNPQALRLAYQAALLAPQDAPGLTRLGTLLMLHQRDAEAASYLARSLEIDPTQAQAASNLGLSLLNRKQYAQARSVLENALAQYPDDLHIQINLANALAQCGELAAAIDMHARVLARQPDDVHTLVNLASLEIRRHDYAQAQTYLDQALALAPQHSGALSAQADAWRFQHHFEPAIALLRTLGEREPQVAHHPRRLGTALRMLGRHAEALAAYQRALDIEPGDADTYSNLLLALQYSPGYTPEQVFAWHRGFGERYEAPLPLPRHFPHSRQPERRLRVGWVSGDFNAHPVAYFVLPLWSALDRVQFESFAYDTSLTADSVTERLQAHVDHWRRVRGLTHEELARQIAHDRIDILIDLSGHTGGHRLPTFARKPAPVQAAWLGYADTTGLSRIDWRLSDPYGDPDGAEARYTERLWRLPEVFCCYQPMVRMPELRDSPDYAVQPTPALANGHITFGCCNNYSKITNEVIALWARLLHAAPQARLLLELAGISHEASRDELLARFAVHGIDAGRLQLEDRHPAWQYKRYHQIDICLDPFPATGGTSSCDLLWMGVPLVTLAGERFASRLGVSLLNAVGHAEWIAADADAYVDIALGLAAEVTALNAIRQEMRPRMEASPLMDAERFAGHFADALRGMWRDWCAQG</sequence>
<protein>
    <recommendedName>
        <fullName evidence="3">protein O-GlcNAc transferase</fullName>
        <ecNumber evidence="3">2.4.1.255</ecNumber>
    </recommendedName>
</protein>
<evidence type="ECO:0000259" key="9">
    <source>
        <dbReference type="Pfam" id="PF13844"/>
    </source>
</evidence>
<comment type="caution">
    <text evidence="10">The sequence shown here is derived from an EMBL/GenBank/DDBJ whole genome shotgun (WGS) entry which is preliminary data.</text>
</comment>
<dbReference type="PROSITE" id="PS50005">
    <property type="entry name" value="TPR"/>
    <property type="match status" value="3"/>
</dbReference>
<dbReference type="Gene3D" id="1.25.40.10">
    <property type="entry name" value="Tetratricopeptide repeat domain"/>
    <property type="match status" value="1"/>
</dbReference>
<gene>
    <name evidence="10" type="ORF">DFR34_10163</name>
</gene>
<evidence type="ECO:0000313" key="10">
    <source>
        <dbReference type="EMBL" id="PXX81834.1"/>
    </source>
</evidence>
<dbReference type="AlphaFoldDB" id="A0A318KV84"/>
<feature type="repeat" description="TPR" evidence="8">
    <location>
        <begin position="314"/>
        <end position="347"/>
    </location>
</feature>
<dbReference type="EC" id="2.4.1.255" evidence="3"/>
<dbReference type="Pfam" id="PF14559">
    <property type="entry name" value="TPR_19"/>
    <property type="match status" value="1"/>
</dbReference>
<dbReference type="EMBL" id="QJKI01000001">
    <property type="protein sequence ID" value="PXX81834.1"/>
    <property type="molecule type" value="Genomic_DNA"/>
</dbReference>
<dbReference type="InterPro" id="IPR013105">
    <property type="entry name" value="TPR_2"/>
</dbReference>